<dbReference type="PROSITE" id="PS00606">
    <property type="entry name" value="KS3_1"/>
    <property type="match status" value="1"/>
</dbReference>
<dbReference type="OrthoDB" id="9808669at2"/>
<keyword evidence="6 13" id="KW-0808">Transferase</keyword>
<evidence type="ECO:0000256" key="9">
    <source>
        <dbReference type="ARBA" id="ARBA00023136"/>
    </source>
</evidence>
<comment type="function">
    <text evidence="10">Proposed to synthesize NOD factor fatty acyl chain. Involved in the synthesis of a highly unsaturated fatty acid moiety, which forms part of a lipo-oligosaccharide that is responsible for host specificity.</text>
</comment>
<dbReference type="Pfam" id="PF02801">
    <property type="entry name" value="Ketoacyl-synt_C"/>
    <property type="match status" value="1"/>
</dbReference>
<dbReference type="SUPFAM" id="SSF53901">
    <property type="entry name" value="Thiolase-like"/>
    <property type="match status" value="2"/>
</dbReference>
<evidence type="ECO:0000256" key="2">
    <source>
        <dbReference type="ARBA" id="ARBA00008467"/>
    </source>
</evidence>
<keyword evidence="16" id="KW-1185">Reference proteome</keyword>
<feature type="domain" description="Ketosynthase family 3 (KS3)" evidence="14">
    <location>
        <begin position="3"/>
        <end position="405"/>
    </location>
</feature>
<dbReference type="InterPro" id="IPR020841">
    <property type="entry name" value="PKS_Beta-ketoAc_synthase_dom"/>
</dbReference>
<sequence>MTAPRVLVTGMGCVSGLGRGVAENWRRARGGDGAIRALLSPEAPGVAAWAQDPPGDEARFPGVDADRLRRLGRLDPLSAFALEAAIEAVADAGLDGHTSLAHRTAILLGCGSGGNATIETAYERLFGQRQAKVHPQTIPSSMIAAPAAHLSMLLGVHGPAFTLSSACASSAHALGEAMHMIRAGRSDVVIAGGAEACLTLGSLTGWRSLGVLAPDTCRPFSQDRKGMVLGEGAAVLVLESESHALARGAAVYGELAGYGLSSDAGHMTAPDVAGIAAAISAAHEDAGLALDAPALYSSHGTGTALNDPAETAALQRLYGASLARHRVIATKSAHGHMIGATAAMEFMLGLLALRENTPPPVLNHLGPAPDCDLPLVLKPQPFEAEALVSASIAFGGLNAVLIGRRA</sequence>
<evidence type="ECO:0000256" key="6">
    <source>
        <dbReference type="ARBA" id="ARBA00022679"/>
    </source>
</evidence>
<dbReference type="InterPro" id="IPR000794">
    <property type="entry name" value="Beta-ketoacyl_synthase"/>
</dbReference>
<dbReference type="GO" id="GO:0006633">
    <property type="term" value="P:fatty acid biosynthetic process"/>
    <property type="evidence" value="ECO:0007669"/>
    <property type="project" value="InterPro"/>
</dbReference>
<dbReference type="InterPro" id="IPR014030">
    <property type="entry name" value="Ketoacyl_synth_N"/>
</dbReference>
<comment type="subcellular location">
    <subcellularLocation>
        <location evidence="1">Cell inner membrane</location>
    </subcellularLocation>
</comment>
<reference evidence="15 16" key="1">
    <citation type="journal article" date="2015" name="G3 (Bethesda)">
        <title>Insights into Ongoing Evolution of the Hexachlorocyclohexane Catabolic Pathway from Comparative Genomics of Ten Sphingomonadaceae Strains.</title>
        <authorList>
            <person name="Pearce S.L."/>
            <person name="Oakeshott J.G."/>
            <person name="Pandey G."/>
        </authorList>
    </citation>
    <scope>NUCLEOTIDE SEQUENCE [LARGE SCALE GENOMIC DNA]</scope>
    <source>
        <strain evidence="15 16">LL02</strain>
    </source>
</reference>
<dbReference type="PANTHER" id="PTHR11712">
    <property type="entry name" value="POLYKETIDE SYNTHASE-RELATED"/>
    <property type="match status" value="1"/>
</dbReference>
<evidence type="ECO:0000256" key="4">
    <source>
        <dbReference type="ARBA" id="ARBA00022475"/>
    </source>
</evidence>
<keyword evidence="4" id="KW-1003">Cell membrane</keyword>
<name>A0A0J7XXW8_9SPHN</name>
<accession>A0A0J7XXW8</accession>
<dbReference type="SMART" id="SM00825">
    <property type="entry name" value="PKS_KS"/>
    <property type="match status" value="1"/>
</dbReference>
<comment type="similarity">
    <text evidence="2 13">Belongs to the thiolase-like superfamily. Beta-ketoacyl-ACP synthases family.</text>
</comment>
<proteinExistence type="inferred from homology"/>
<dbReference type="InterPro" id="IPR014031">
    <property type="entry name" value="Ketoacyl_synth_C"/>
</dbReference>
<evidence type="ECO:0000313" key="16">
    <source>
        <dbReference type="Proteomes" id="UP000052268"/>
    </source>
</evidence>
<dbReference type="CDD" id="cd00834">
    <property type="entry name" value="KAS_I_II"/>
    <property type="match status" value="1"/>
</dbReference>
<dbReference type="PATRIC" id="fig|1114963.3.peg.1631"/>
<evidence type="ECO:0000256" key="12">
    <source>
        <dbReference type="ARBA" id="ARBA00041756"/>
    </source>
</evidence>
<dbReference type="PANTHER" id="PTHR11712:SF352">
    <property type="entry name" value="3-OXOACYL-[ACYL-CARRIER-PROTEIN] SYNTHASE"/>
    <property type="match status" value="1"/>
</dbReference>
<evidence type="ECO:0000256" key="1">
    <source>
        <dbReference type="ARBA" id="ARBA00004533"/>
    </source>
</evidence>
<dbReference type="GO" id="GO:0004315">
    <property type="term" value="F:3-oxoacyl-[acyl-carrier-protein] synthase activity"/>
    <property type="evidence" value="ECO:0007669"/>
    <property type="project" value="InterPro"/>
</dbReference>
<keyword evidence="7" id="KW-0812">Transmembrane</keyword>
<evidence type="ECO:0000256" key="8">
    <source>
        <dbReference type="ARBA" id="ARBA00022989"/>
    </source>
</evidence>
<organism evidence="15 16">
    <name type="scientific">Novosphingobium barchaimii LL02</name>
    <dbReference type="NCBI Taxonomy" id="1114963"/>
    <lineage>
        <taxon>Bacteria</taxon>
        <taxon>Pseudomonadati</taxon>
        <taxon>Pseudomonadota</taxon>
        <taxon>Alphaproteobacteria</taxon>
        <taxon>Sphingomonadales</taxon>
        <taxon>Sphingomonadaceae</taxon>
        <taxon>Novosphingobium</taxon>
    </lineage>
</organism>
<keyword evidence="9" id="KW-0472">Membrane</keyword>
<keyword evidence="3" id="KW-0536">Nodulation</keyword>
<dbReference type="GO" id="GO:0005886">
    <property type="term" value="C:plasma membrane"/>
    <property type="evidence" value="ECO:0007669"/>
    <property type="project" value="UniProtKB-SubCell"/>
</dbReference>
<evidence type="ECO:0000256" key="5">
    <source>
        <dbReference type="ARBA" id="ARBA00022519"/>
    </source>
</evidence>
<evidence type="ECO:0000259" key="14">
    <source>
        <dbReference type="PROSITE" id="PS52004"/>
    </source>
</evidence>
<protein>
    <recommendedName>
        <fullName evidence="11">Nodulation protein E</fullName>
    </recommendedName>
    <alternativeName>
        <fullName evidence="12">Host-specificity of nodulation protein B</fullName>
    </alternativeName>
</protein>
<evidence type="ECO:0000256" key="13">
    <source>
        <dbReference type="RuleBase" id="RU003694"/>
    </source>
</evidence>
<evidence type="ECO:0000256" key="3">
    <source>
        <dbReference type="ARBA" id="ARBA00022458"/>
    </source>
</evidence>
<evidence type="ECO:0000256" key="7">
    <source>
        <dbReference type="ARBA" id="ARBA00022692"/>
    </source>
</evidence>
<gene>
    <name evidence="15" type="ORF">V474_14095</name>
</gene>
<evidence type="ECO:0000256" key="10">
    <source>
        <dbReference type="ARBA" id="ARBA00037576"/>
    </source>
</evidence>
<dbReference type="RefSeq" id="WP_059150974.1">
    <property type="nucleotide sequence ID" value="NZ_KQ130453.1"/>
</dbReference>
<comment type="caution">
    <text evidence="15">The sequence shown here is derived from an EMBL/GenBank/DDBJ whole genome shotgun (WGS) entry which is preliminary data.</text>
</comment>
<dbReference type="AlphaFoldDB" id="A0A0J7XXW8"/>
<dbReference type="Pfam" id="PF00109">
    <property type="entry name" value="ketoacyl-synt"/>
    <property type="match status" value="1"/>
</dbReference>
<dbReference type="InterPro" id="IPR018201">
    <property type="entry name" value="Ketoacyl_synth_AS"/>
</dbReference>
<keyword evidence="5" id="KW-0997">Cell inner membrane</keyword>
<dbReference type="PROSITE" id="PS52004">
    <property type="entry name" value="KS3_2"/>
    <property type="match status" value="1"/>
</dbReference>
<evidence type="ECO:0000313" key="15">
    <source>
        <dbReference type="EMBL" id="KMS56113.1"/>
    </source>
</evidence>
<dbReference type="Gene3D" id="3.40.47.10">
    <property type="match status" value="1"/>
</dbReference>
<evidence type="ECO:0000256" key="11">
    <source>
        <dbReference type="ARBA" id="ARBA00039445"/>
    </source>
</evidence>
<dbReference type="Proteomes" id="UP000052268">
    <property type="component" value="Unassembled WGS sequence"/>
</dbReference>
<dbReference type="EMBL" id="JACU01000004">
    <property type="protein sequence ID" value="KMS56113.1"/>
    <property type="molecule type" value="Genomic_DNA"/>
</dbReference>
<dbReference type="InterPro" id="IPR016039">
    <property type="entry name" value="Thiolase-like"/>
</dbReference>
<keyword evidence="8" id="KW-1133">Transmembrane helix</keyword>